<gene>
    <name evidence="1" type="ordered locus">Desor_2208</name>
</gene>
<dbReference type="AlphaFoldDB" id="G7W8V0"/>
<name>G7W8V0_DESOD</name>
<accession>G7W8V0</accession>
<dbReference type="STRING" id="768706.Desor_2208"/>
<evidence type="ECO:0000313" key="1">
    <source>
        <dbReference type="EMBL" id="AET67810.1"/>
    </source>
</evidence>
<organism evidence="1 2">
    <name type="scientific">Desulfosporosinus orientis (strain ATCC 19365 / DSM 765 / NCIMB 8382 / VKM B-1628 / Singapore I)</name>
    <name type="common">Desulfotomaculum orientis</name>
    <dbReference type="NCBI Taxonomy" id="768706"/>
    <lineage>
        <taxon>Bacteria</taxon>
        <taxon>Bacillati</taxon>
        <taxon>Bacillota</taxon>
        <taxon>Clostridia</taxon>
        <taxon>Eubacteriales</taxon>
        <taxon>Desulfitobacteriaceae</taxon>
        <taxon>Desulfosporosinus</taxon>
    </lineage>
</organism>
<protein>
    <submittedName>
        <fullName evidence="1">Uncharacterized protein</fullName>
    </submittedName>
</protein>
<dbReference type="KEGG" id="dor:Desor_2208"/>
<dbReference type="EMBL" id="CP003108">
    <property type="protein sequence ID" value="AET67810.1"/>
    <property type="molecule type" value="Genomic_DNA"/>
</dbReference>
<sequence>MALILLGAGIGVLSFEAGSVVKKDNLTVKDVAQTLKQAGLSLNSASGVNPEEYKMGQVEPGIYQVKELNGVLLNIGKAVFYKLNGGEQIVPRGRG</sequence>
<proteinExistence type="predicted"/>
<evidence type="ECO:0000313" key="2">
    <source>
        <dbReference type="Proteomes" id="UP000006346"/>
    </source>
</evidence>
<reference evidence="2" key="1">
    <citation type="submission" date="2011-11" db="EMBL/GenBank/DDBJ databases">
        <title>Complete sequence of Desulfosporosinus orientis DSM 765.</title>
        <authorList>
            <person name="Lucas S."/>
            <person name="Han J."/>
            <person name="Lapidus A."/>
            <person name="Cheng J.-F."/>
            <person name="Goodwin L."/>
            <person name="Pitluck S."/>
            <person name="Peters L."/>
            <person name="Ovchinnikova G."/>
            <person name="Teshima H."/>
            <person name="Detter J.C."/>
            <person name="Han C."/>
            <person name="Tapia R."/>
            <person name="Land M."/>
            <person name="Hauser L."/>
            <person name="Kyrpides N."/>
            <person name="Ivanova N."/>
            <person name="Pagani I."/>
            <person name="Pester M."/>
            <person name="Spring S."/>
            <person name="Ollivier B."/>
            <person name="Rattei T."/>
            <person name="Klenk H.-P."/>
            <person name="Wagner M."/>
            <person name="Loy A."/>
            <person name="Woyke T."/>
        </authorList>
    </citation>
    <scope>NUCLEOTIDE SEQUENCE [LARGE SCALE GENOMIC DNA]</scope>
    <source>
        <strain evidence="2">ATCC 19365 / DSM 765 / NCIMB 8382 / VKM B-1628</strain>
    </source>
</reference>
<dbReference type="HOGENOM" id="CLU_2368291_0_0_9"/>
<keyword evidence="2" id="KW-1185">Reference proteome</keyword>
<dbReference type="Proteomes" id="UP000006346">
    <property type="component" value="Chromosome"/>
</dbReference>
<dbReference type="PATRIC" id="fig|768706.3.peg.2227"/>
<reference evidence="1 2" key="2">
    <citation type="journal article" date="2012" name="J. Bacteriol.">
        <title>Complete genome sequences of Desulfosporosinus orientis DSM765T, Desulfosporosinus youngiae DSM17734T, Desulfosporosinus meridiei DSM13257T, and Desulfosporosinus acidiphilus DSM22704T.</title>
        <authorList>
            <person name="Pester M."/>
            <person name="Brambilla E."/>
            <person name="Alazard D."/>
            <person name="Rattei T."/>
            <person name="Weinmaier T."/>
            <person name="Han J."/>
            <person name="Lucas S."/>
            <person name="Lapidus A."/>
            <person name="Cheng J.F."/>
            <person name="Goodwin L."/>
            <person name="Pitluck S."/>
            <person name="Peters L."/>
            <person name="Ovchinnikova G."/>
            <person name="Teshima H."/>
            <person name="Detter J.C."/>
            <person name="Han C.S."/>
            <person name="Tapia R."/>
            <person name="Land M.L."/>
            <person name="Hauser L."/>
            <person name="Kyrpides N.C."/>
            <person name="Ivanova N.N."/>
            <person name="Pagani I."/>
            <person name="Huntmann M."/>
            <person name="Wei C.L."/>
            <person name="Davenport K.W."/>
            <person name="Daligault H."/>
            <person name="Chain P.S."/>
            <person name="Chen A."/>
            <person name="Mavromatis K."/>
            <person name="Markowitz V."/>
            <person name="Szeto E."/>
            <person name="Mikhailova N."/>
            <person name="Pati A."/>
            <person name="Wagner M."/>
            <person name="Woyke T."/>
            <person name="Ollivier B."/>
            <person name="Klenk H.P."/>
            <person name="Spring S."/>
            <person name="Loy A."/>
        </authorList>
    </citation>
    <scope>NUCLEOTIDE SEQUENCE [LARGE SCALE GENOMIC DNA]</scope>
    <source>
        <strain evidence="2">ATCC 19365 / DSM 765 / NCIMB 8382 / VKM B-1628</strain>
    </source>
</reference>